<keyword evidence="4" id="KW-1185">Reference proteome</keyword>
<dbReference type="Proteomes" id="UP000179179">
    <property type="component" value="Unassembled WGS sequence"/>
</dbReference>
<keyword evidence="1" id="KW-1133">Transmembrane helix</keyword>
<dbReference type="OrthoDB" id="536881at2759"/>
<dbReference type="AlphaFoldDB" id="A0A1F8A470"/>
<dbReference type="RefSeq" id="XP_022390257.1">
    <property type="nucleotide sequence ID" value="XM_022531722.1"/>
</dbReference>
<dbReference type="EMBL" id="LYCR01000031">
    <property type="protein sequence ID" value="OGM46540.1"/>
    <property type="molecule type" value="Genomic_DNA"/>
</dbReference>
<dbReference type="STRING" id="109264.A0A1F8A470"/>
<reference evidence="3 4" key="1">
    <citation type="journal article" date="2016" name="Genome Biol. Evol.">
        <title>Draft genome sequence of an aflatoxigenic Aspergillus species, A. bombycis.</title>
        <authorList>
            <person name="Moore G.G."/>
            <person name="Mack B.M."/>
            <person name="Beltz S.B."/>
            <person name="Gilbert M.K."/>
        </authorList>
    </citation>
    <scope>NUCLEOTIDE SEQUENCE [LARGE SCALE GENOMIC DNA]</scope>
    <source>
        <strain evidence="4">NRRL 26010</strain>
    </source>
</reference>
<gene>
    <name evidence="3" type="ORF">ABOM_004593</name>
</gene>
<sequence>MPVQMRYRSAWMWLLVVVSGTAMAQICTPERGYEGYTYIVYDQSDVDEITAKCTTVNGSIAMAYNYTGGFHLPNIRNVTRSIDWVQSGHFGSFPNTTSVDLPDLEFLGGSLGLYSLPTLQSVTAPKLETVGWSTEIGYAREVDLRSLVESEYLQVRGNVSTLRLDSLRQVRQRMLICNWDECDPEKSPHGSLDLSLPALHDVGHLLLKGRFSSLGTPKLTNITGVGPGFYGIQVLTAGGPPIDLSFPELKYIRYASLFLEGNIASISIPSIRNLTVWLTVNAYDGLDINLPFEEADTITLSGNISSVQFPNLKSVDTLQVNTVASLDCEAFEETIRTATNTSKYQVNCRAKNSSSRLGLNLGAEIAFASAVGVVFGLAMSY</sequence>
<proteinExistence type="predicted"/>
<feature type="transmembrane region" description="Helical" evidence="1">
    <location>
        <begin position="357"/>
        <end position="378"/>
    </location>
</feature>
<dbReference type="GeneID" id="34447983"/>
<organism evidence="3 4">
    <name type="scientific">Aspergillus bombycis</name>
    <dbReference type="NCBI Taxonomy" id="109264"/>
    <lineage>
        <taxon>Eukaryota</taxon>
        <taxon>Fungi</taxon>
        <taxon>Dikarya</taxon>
        <taxon>Ascomycota</taxon>
        <taxon>Pezizomycotina</taxon>
        <taxon>Eurotiomycetes</taxon>
        <taxon>Eurotiomycetidae</taxon>
        <taxon>Eurotiales</taxon>
        <taxon>Aspergillaceae</taxon>
        <taxon>Aspergillus</taxon>
    </lineage>
</organism>
<evidence type="ECO:0000313" key="4">
    <source>
        <dbReference type="Proteomes" id="UP000179179"/>
    </source>
</evidence>
<evidence type="ECO:0000256" key="1">
    <source>
        <dbReference type="SAM" id="Phobius"/>
    </source>
</evidence>
<keyword evidence="1" id="KW-0472">Membrane</keyword>
<feature type="chain" id="PRO_5009534489" description="GPI anchored protein" evidence="2">
    <location>
        <begin position="25"/>
        <end position="381"/>
    </location>
</feature>
<keyword evidence="1" id="KW-0812">Transmembrane</keyword>
<name>A0A1F8A470_9EURO</name>
<evidence type="ECO:0000256" key="2">
    <source>
        <dbReference type="SAM" id="SignalP"/>
    </source>
</evidence>
<evidence type="ECO:0008006" key="5">
    <source>
        <dbReference type="Google" id="ProtNLM"/>
    </source>
</evidence>
<accession>A0A1F8A470</accession>
<keyword evidence="2" id="KW-0732">Signal</keyword>
<protein>
    <recommendedName>
        <fullName evidence="5">GPI anchored protein</fullName>
    </recommendedName>
</protein>
<comment type="caution">
    <text evidence="3">The sequence shown here is derived from an EMBL/GenBank/DDBJ whole genome shotgun (WGS) entry which is preliminary data.</text>
</comment>
<evidence type="ECO:0000313" key="3">
    <source>
        <dbReference type="EMBL" id="OGM46540.1"/>
    </source>
</evidence>
<feature type="signal peptide" evidence="2">
    <location>
        <begin position="1"/>
        <end position="24"/>
    </location>
</feature>